<keyword evidence="2" id="KW-1133">Transmembrane helix</keyword>
<feature type="region of interest" description="Disordered" evidence="1">
    <location>
        <begin position="1097"/>
        <end position="1172"/>
    </location>
</feature>
<keyword evidence="2" id="KW-0472">Membrane</keyword>
<name>A0AAE0F5V1_9CHLO</name>
<comment type="caution">
    <text evidence="3">The sequence shown here is derived from an EMBL/GenBank/DDBJ whole genome shotgun (WGS) entry which is preliminary data.</text>
</comment>
<dbReference type="PANTHER" id="PTHR24216:SF65">
    <property type="entry name" value="PAXILLIN-LIKE PROTEIN 1"/>
    <property type="match status" value="1"/>
</dbReference>
<evidence type="ECO:0000256" key="1">
    <source>
        <dbReference type="SAM" id="MobiDB-lite"/>
    </source>
</evidence>
<feature type="transmembrane region" description="Helical" evidence="2">
    <location>
        <begin position="1230"/>
        <end position="1248"/>
    </location>
</feature>
<feature type="transmembrane region" description="Helical" evidence="2">
    <location>
        <begin position="1308"/>
        <end position="1331"/>
    </location>
</feature>
<organism evidence="3 4">
    <name type="scientific">Cymbomonas tetramitiformis</name>
    <dbReference type="NCBI Taxonomy" id="36881"/>
    <lineage>
        <taxon>Eukaryota</taxon>
        <taxon>Viridiplantae</taxon>
        <taxon>Chlorophyta</taxon>
        <taxon>Pyramimonadophyceae</taxon>
        <taxon>Pyramimonadales</taxon>
        <taxon>Pyramimonadaceae</taxon>
        <taxon>Cymbomonas</taxon>
    </lineage>
</organism>
<feature type="region of interest" description="Disordered" evidence="1">
    <location>
        <begin position="396"/>
        <end position="429"/>
    </location>
</feature>
<feature type="region of interest" description="Disordered" evidence="1">
    <location>
        <begin position="686"/>
        <end position="861"/>
    </location>
</feature>
<keyword evidence="4" id="KW-1185">Reference proteome</keyword>
<accession>A0AAE0F5V1</accession>
<evidence type="ECO:0000256" key="2">
    <source>
        <dbReference type="SAM" id="Phobius"/>
    </source>
</evidence>
<feature type="compositionally biased region" description="Low complexity" evidence="1">
    <location>
        <begin position="714"/>
        <end position="727"/>
    </location>
</feature>
<protein>
    <submittedName>
        <fullName evidence="3">Uncharacterized protein</fullName>
    </submittedName>
</protein>
<dbReference type="InterPro" id="IPR043502">
    <property type="entry name" value="DNA/RNA_pol_sf"/>
</dbReference>
<feature type="transmembrane region" description="Helical" evidence="2">
    <location>
        <begin position="1451"/>
        <end position="1471"/>
    </location>
</feature>
<feature type="transmembrane region" description="Helical" evidence="2">
    <location>
        <begin position="1351"/>
        <end position="1378"/>
    </location>
</feature>
<evidence type="ECO:0000313" key="4">
    <source>
        <dbReference type="Proteomes" id="UP001190700"/>
    </source>
</evidence>
<proteinExistence type="predicted"/>
<dbReference type="Proteomes" id="UP001190700">
    <property type="component" value="Unassembled WGS sequence"/>
</dbReference>
<feature type="region of interest" description="Disordered" evidence="1">
    <location>
        <begin position="1185"/>
        <end position="1205"/>
    </location>
</feature>
<evidence type="ECO:0000313" key="3">
    <source>
        <dbReference type="EMBL" id="KAK3252669.1"/>
    </source>
</evidence>
<dbReference type="SUPFAM" id="SSF56672">
    <property type="entry name" value="DNA/RNA polymerases"/>
    <property type="match status" value="1"/>
</dbReference>
<feature type="compositionally biased region" description="Basic and acidic residues" evidence="1">
    <location>
        <begin position="410"/>
        <end position="429"/>
    </location>
</feature>
<reference evidence="3 4" key="1">
    <citation type="journal article" date="2015" name="Genome Biol. Evol.">
        <title>Comparative Genomics of a Bacterivorous Green Alga Reveals Evolutionary Causalities and Consequences of Phago-Mixotrophic Mode of Nutrition.</title>
        <authorList>
            <person name="Burns J.A."/>
            <person name="Paasch A."/>
            <person name="Narechania A."/>
            <person name="Kim E."/>
        </authorList>
    </citation>
    <scope>NUCLEOTIDE SEQUENCE [LARGE SCALE GENOMIC DNA]</scope>
    <source>
        <strain evidence="3 4">PLY_AMNH</strain>
    </source>
</reference>
<keyword evidence="2" id="KW-0812">Transmembrane</keyword>
<dbReference type="EMBL" id="LGRX02025279">
    <property type="protein sequence ID" value="KAK3252669.1"/>
    <property type="molecule type" value="Genomic_DNA"/>
</dbReference>
<feature type="compositionally biased region" description="Low complexity" evidence="1">
    <location>
        <begin position="781"/>
        <end position="800"/>
    </location>
</feature>
<dbReference type="PANTHER" id="PTHR24216">
    <property type="entry name" value="PAXILLIN-RELATED"/>
    <property type="match status" value="1"/>
</dbReference>
<feature type="compositionally biased region" description="Low complexity" evidence="1">
    <location>
        <begin position="1186"/>
        <end position="1199"/>
    </location>
</feature>
<sequence>MQGFKVKTPEEFDKAAQVPRAVPPNVLSRKFHLLASNLRSSMRTCSHIAAILLSQRAIDLPKDIENLLALEELMGNEPESAAEQPTEVNEHELEDMHATVVQGVEVEAESAERQVDEELPLDEMPDGVVDSVTARCAAAACVSDLGVVDFSDHGHVRAGTIKTRAYDSLREKMRQHLTDEQALLMTQVQPICKLQNATLYEGLALVSSGGELMLYRAILMDTGANCSIISIAVVRRLGLTVYEASTGAKVTRCDNSPTKFTHYCHVDVILAAGTPHMTLHRLHAFVTFEPENSWDLLIGTGPLKNSLMIDIKLGSGVAVSHAPSILGMNAQVVLPLVDMTPPRRPDLPRRVDPAVCLTTEIFGQGVACEWPKHPPPSAREERVAASGIRPEHIDDSVVSPLASPAPSPRELGELPRPRVSTHEELQEQNRHWTCPLDRRRTSSLKPLAPAVQAESERLLEQFYGDPIPWEGGRKLQYNEEKDRWLFGGSYSTHIPSMPSKHSVIMPKARSVSMLDLSMLQKLQDKVQALLTYPSGEVTGTLMWDLEKRAFCVQPSMATQYLDLMRCTLDHAFVFNGEELLRELQLPHWYESTGVWAYQLLRYLCPVDVESLTDGIFQRWARHGQDWLPLELVSLGSNTRYYPVEDGLGGPGRVFAENAAAQEYLRLGESRKMLKCVNTEQEGYAAIRADAARRPPPPHNSIVTKRTPTQPPAPAAGAGPSRATAGPSRATAGPSRARSLSPGRLARSRSPPRRGYSPTPSPASSGNGPVGNPRESSPPPAGAAAAEPSSAAAGPSRARSPPASPALSNEGSWANSVRVPRGARARSPGGVPSTPASPARTQQLSPSPTRTPPSPSGSDWSAVRNATHVSDRSLHKFLTAEEVQDLKSCSNLTVFMVKFGEDRCRNRRVMYELGVCYSERGLRLRAHPGISSKVARKHDKTISCGHQGWRLPLGGQTASSSLLEAVTSAYADLEDHGSRRKGQHARNVVGSLCAYVALGSAHVLCCMEHPHAKPVYYIFEDQDRCLRWRAQFTNEYLMRDDSKFTQLLWGTKHVAAPWVLATLESLEARLSPAAAPPALQARVAERPEHMDEIWTRNVDEVRDHPARQRRQPSGIVAERRSGASNAARVSAPSAGRHGTSSHVVSAPRASRLPANLTSRCPPSPPPSPPHSVCSAVTEAFEHHTQRATARNATTTSAFSSGPPGRSGRAALLSDRRCGRGLPAQAVHIRPGVLRACISLAGSAVVWWWLGRGPMPMVAIWAMLEAVAWRLSWCPFQVWWWRCVASLWDSLPVWWSIARRYPRRACYDVWVLWALAYVWYVGLLIVRTTGVYAGVHRVRAEGWTVVPLRGVVVSLACWSQCAAALLLVVLAWLWVCAGIYAEDVARHASYAVDIPLGVRDVRDGQGWTVPSLRWSQVFLLGRVRLPALPARLDKPRFAARWAQLRRNLQLHRVAQAAYLALVLALVVSTAAGGSSRLAHGGWRVMACFFASNSPVAAVRFNRILRFFLLLCGILWVAGKLTESMPAHGVMSPTRSAWGASPCTSWEAQQSSRQWEPGREANVAEQDEVLPYTVLDELQPLGDTTVTKDEAAWLDTELNATFGGHPDFKEEHWEEMRAVLRRCKSTFANSPHDLTGYKGKAEHNTFSIPFIDESKAAYQRPRKYSPGEQEIIDIHCKELLEYGFIEPAAKHCRHASNVVVGVRSPATRALKTRLETRAAVLRPSAPASRCYSGPLLGTHPTAPRLQTTMARRRAGSPPGACYLATGAFSCGTSAGDSYGNARCCAAAERPSTSVSLRTAVGGAFDCATSPNDDGSSSRWVAARGAYSCDTSAEDSTSPH</sequence>
<gene>
    <name evidence="3" type="ORF">CYMTET_38050</name>
</gene>
<feature type="compositionally biased region" description="Polar residues" evidence="1">
    <location>
        <begin position="833"/>
        <end position="843"/>
    </location>
</feature>